<evidence type="ECO:0000313" key="1">
    <source>
        <dbReference type="EMBL" id="KAI0028245.1"/>
    </source>
</evidence>
<sequence>MSSNDQHIPSAPKSPVVSAEKESGSHDHDQDMSSIRSDDDYFEMSTEVIDSILKKVTDGFCDASVHSLNVEEILREVLYDMRDTIKASPSAKLDKKGALLQAIHRQYIESISVRAIEGGVALLPVASLSSSQTTPHMVTGTFEDEQDVLLLVLDALDKCVLEFSRLYDNHQSLDYLHMTTLLSLLIAKCSSTNNTQL</sequence>
<name>A0ACB8Q9A0_9AGAM</name>
<organism evidence="1 2">
    <name type="scientific">Vararia minispora EC-137</name>
    <dbReference type="NCBI Taxonomy" id="1314806"/>
    <lineage>
        <taxon>Eukaryota</taxon>
        <taxon>Fungi</taxon>
        <taxon>Dikarya</taxon>
        <taxon>Basidiomycota</taxon>
        <taxon>Agaricomycotina</taxon>
        <taxon>Agaricomycetes</taxon>
        <taxon>Russulales</taxon>
        <taxon>Lachnocladiaceae</taxon>
        <taxon>Vararia</taxon>
    </lineage>
</organism>
<dbReference type="Proteomes" id="UP000814128">
    <property type="component" value="Unassembled WGS sequence"/>
</dbReference>
<dbReference type="EMBL" id="MU273773">
    <property type="protein sequence ID" value="KAI0028245.1"/>
    <property type="molecule type" value="Genomic_DNA"/>
</dbReference>
<accession>A0ACB8Q9A0</accession>
<evidence type="ECO:0000313" key="2">
    <source>
        <dbReference type="Proteomes" id="UP000814128"/>
    </source>
</evidence>
<protein>
    <submittedName>
        <fullName evidence="1">Uncharacterized protein</fullName>
    </submittedName>
</protein>
<keyword evidence="2" id="KW-1185">Reference proteome</keyword>
<proteinExistence type="predicted"/>
<reference evidence="1" key="2">
    <citation type="journal article" date="2022" name="New Phytol.">
        <title>Evolutionary transition to the ectomycorrhizal habit in the genomes of a hyperdiverse lineage of mushroom-forming fungi.</title>
        <authorList>
            <person name="Looney B."/>
            <person name="Miyauchi S."/>
            <person name="Morin E."/>
            <person name="Drula E."/>
            <person name="Courty P.E."/>
            <person name="Kohler A."/>
            <person name="Kuo A."/>
            <person name="LaButti K."/>
            <person name="Pangilinan J."/>
            <person name="Lipzen A."/>
            <person name="Riley R."/>
            <person name="Andreopoulos W."/>
            <person name="He G."/>
            <person name="Johnson J."/>
            <person name="Nolan M."/>
            <person name="Tritt A."/>
            <person name="Barry K.W."/>
            <person name="Grigoriev I.V."/>
            <person name="Nagy L.G."/>
            <person name="Hibbett D."/>
            <person name="Henrissat B."/>
            <person name="Matheny P.B."/>
            <person name="Labbe J."/>
            <person name="Martin F.M."/>
        </authorList>
    </citation>
    <scope>NUCLEOTIDE SEQUENCE</scope>
    <source>
        <strain evidence="1">EC-137</strain>
    </source>
</reference>
<comment type="caution">
    <text evidence="1">The sequence shown here is derived from an EMBL/GenBank/DDBJ whole genome shotgun (WGS) entry which is preliminary data.</text>
</comment>
<reference evidence="1" key="1">
    <citation type="submission" date="2021-02" db="EMBL/GenBank/DDBJ databases">
        <authorList>
            <consortium name="DOE Joint Genome Institute"/>
            <person name="Ahrendt S."/>
            <person name="Looney B.P."/>
            <person name="Miyauchi S."/>
            <person name="Morin E."/>
            <person name="Drula E."/>
            <person name="Courty P.E."/>
            <person name="Chicoki N."/>
            <person name="Fauchery L."/>
            <person name="Kohler A."/>
            <person name="Kuo A."/>
            <person name="Labutti K."/>
            <person name="Pangilinan J."/>
            <person name="Lipzen A."/>
            <person name="Riley R."/>
            <person name="Andreopoulos W."/>
            <person name="He G."/>
            <person name="Johnson J."/>
            <person name="Barry K.W."/>
            <person name="Grigoriev I.V."/>
            <person name="Nagy L."/>
            <person name="Hibbett D."/>
            <person name="Henrissat B."/>
            <person name="Matheny P.B."/>
            <person name="Labbe J."/>
            <person name="Martin F."/>
        </authorList>
    </citation>
    <scope>NUCLEOTIDE SEQUENCE</scope>
    <source>
        <strain evidence="1">EC-137</strain>
    </source>
</reference>
<gene>
    <name evidence="1" type="ORF">K488DRAFT_89932</name>
</gene>